<dbReference type="Proteomes" id="UP001501576">
    <property type="component" value="Unassembled WGS sequence"/>
</dbReference>
<keyword evidence="3" id="KW-1185">Reference proteome</keyword>
<evidence type="ECO:0000313" key="2">
    <source>
        <dbReference type="EMBL" id="GAA0523068.1"/>
    </source>
</evidence>
<evidence type="ECO:0000313" key="3">
    <source>
        <dbReference type="Proteomes" id="UP001501576"/>
    </source>
</evidence>
<protein>
    <submittedName>
        <fullName evidence="2">Uncharacterized protein</fullName>
    </submittedName>
</protein>
<dbReference type="EMBL" id="BAAABZ010000015">
    <property type="protein sequence ID" value="GAA0523068.1"/>
    <property type="molecule type" value="Genomic_DNA"/>
</dbReference>
<evidence type="ECO:0000256" key="1">
    <source>
        <dbReference type="SAM" id="MobiDB-lite"/>
    </source>
</evidence>
<accession>A0ABP3MQ49</accession>
<reference evidence="3" key="1">
    <citation type="journal article" date="2019" name="Int. J. Syst. Evol. Microbiol.">
        <title>The Global Catalogue of Microorganisms (GCM) 10K type strain sequencing project: providing services to taxonomists for standard genome sequencing and annotation.</title>
        <authorList>
            <consortium name="The Broad Institute Genomics Platform"/>
            <consortium name="The Broad Institute Genome Sequencing Center for Infectious Disease"/>
            <person name="Wu L."/>
            <person name="Ma J."/>
        </authorList>
    </citation>
    <scope>NUCLEOTIDE SEQUENCE [LARGE SCALE GENOMIC DNA]</scope>
    <source>
        <strain evidence="3">JCM 5052</strain>
    </source>
</reference>
<organism evidence="2 3">
    <name type="scientific">Streptomyces mordarskii</name>
    <dbReference type="NCBI Taxonomy" id="1226758"/>
    <lineage>
        <taxon>Bacteria</taxon>
        <taxon>Bacillati</taxon>
        <taxon>Actinomycetota</taxon>
        <taxon>Actinomycetes</taxon>
        <taxon>Kitasatosporales</taxon>
        <taxon>Streptomycetaceae</taxon>
        <taxon>Streptomyces</taxon>
    </lineage>
</organism>
<sequence length="75" mass="8198">MSALFDAAADYEEYADGRPRVDGVRAFPDLALPEGSDDEPPELETAHNLGNRRNVQPPEQIHTQGVEAYTGSSVR</sequence>
<comment type="caution">
    <text evidence="2">The sequence shown here is derived from an EMBL/GenBank/DDBJ whole genome shotgun (WGS) entry which is preliminary data.</text>
</comment>
<proteinExistence type="predicted"/>
<gene>
    <name evidence="2" type="ORF">GCM10010390_26710</name>
</gene>
<name>A0ABP3MQ49_9ACTN</name>
<dbReference type="RefSeq" id="WP_210566889.1">
    <property type="nucleotide sequence ID" value="NZ_BAAABZ010000015.1"/>
</dbReference>
<feature type="region of interest" description="Disordered" evidence="1">
    <location>
        <begin position="29"/>
        <end position="75"/>
    </location>
</feature>